<sequence>MKTSEDRTGNFGPYIHPSAFQTRLLATQAEGKISGIYYDAYQRNPSPITSFSIYFCRKVVDSAKIDIPPQSLPYRYPPSIRGSPLGIFLSRVSLSDINEIKTCSVESRCTGMMITYTDGAQEILDQWYESLPSEQTVVYETENGIPLEKLHFHLSYENGSTVLRQVTLFPLSNNFNGTVKAFSYGVSAFMRYMAICQDTSIWWFLDSSDVILSQTDDDKSKNSTTCDDVLKTGRTTKNNKLQLTLNLGGKHTLGDRTVADLASRTPVSVVRVPSPEALKASCLWPPCHRETARHKDIELRHLPEYQP</sequence>
<comment type="caution">
    <text evidence="1">The sequence shown here is derived from an EMBL/GenBank/DDBJ whole genome shotgun (WGS) entry which is preliminary data.</text>
</comment>
<evidence type="ECO:0000313" key="1">
    <source>
        <dbReference type="EMBL" id="KLJ07992.1"/>
    </source>
</evidence>
<protein>
    <submittedName>
        <fullName evidence="1">Uncharacterized protein</fullName>
    </submittedName>
</protein>
<dbReference type="Proteomes" id="UP000053573">
    <property type="component" value="Unassembled WGS sequence"/>
</dbReference>
<accession>A0A0H1BAE8</accession>
<proteinExistence type="predicted"/>
<dbReference type="AlphaFoldDB" id="A0A0H1BAE8"/>
<organism evidence="1 2">
    <name type="scientific">Blastomyces silverae</name>
    <dbReference type="NCBI Taxonomy" id="2060906"/>
    <lineage>
        <taxon>Eukaryota</taxon>
        <taxon>Fungi</taxon>
        <taxon>Dikarya</taxon>
        <taxon>Ascomycota</taxon>
        <taxon>Pezizomycotina</taxon>
        <taxon>Eurotiomycetes</taxon>
        <taxon>Eurotiomycetidae</taxon>
        <taxon>Onygenales</taxon>
        <taxon>Ajellomycetaceae</taxon>
        <taxon>Blastomyces</taxon>
    </lineage>
</organism>
<dbReference type="OrthoDB" id="4491087at2759"/>
<keyword evidence="2" id="KW-1185">Reference proteome</keyword>
<reference evidence="2" key="1">
    <citation type="journal article" date="2015" name="PLoS Genet.">
        <title>The dynamic genome and transcriptome of the human fungal pathogen Blastomyces and close relative Emmonsia.</title>
        <authorList>
            <person name="Munoz J.F."/>
            <person name="Gauthier G.M."/>
            <person name="Desjardins C.A."/>
            <person name="Gallo J.E."/>
            <person name="Holder J."/>
            <person name="Sullivan T.D."/>
            <person name="Marty A.J."/>
            <person name="Carmen J.C."/>
            <person name="Chen Z."/>
            <person name="Ding L."/>
            <person name="Gujja S."/>
            <person name="Magrini V."/>
            <person name="Misas E."/>
            <person name="Mitreva M."/>
            <person name="Priest M."/>
            <person name="Saif S."/>
            <person name="Whiston E.A."/>
            <person name="Young S."/>
            <person name="Zeng Q."/>
            <person name="Goldman W.E."/>
            <person name="Mardis E.R."/>
            <person name="Taylor J.W."/>
            <person name="McEwen J.G."/>
            <person name="Clay O.K."/>
            <person name="Klein B.S."/>
            <person name="Cuomo C.A."/>
        </authorList>
    </citation>
    <scope>NUCLEOTIDE SEQUENCE [LARGE SCALE GENOMIC DNA]</scope>
    <source>
        <strain evidence="2">UAMH 139</strain>
    </source>
</reference>
<evidence type="ECO:0000313" key="2">
    <source>
        <dbReference type="Proteomes" id="UP000053573"/>
    </source>
</evidence>
<gene>
    <name evidence="1" type="ORF">EMPG_09989</name>
</gene>
<name>A0A0H1BAE8_9EURO</name>
<dbReference type="EMBL" id="LDEV01002702">
    <property type="protein sequence ID" value="KLJ07992.1"/>
    <property type="molecule type" value="Genomic_DNA"/>
</dbReference>